<dbReference type="Pfam" id="PF07859">
    <property type="entry name" value="Abhydrolase_3"/>
    <property type="match status" value="1"/>
</dbReference>
<dbReference type="EMBL" id="CDMC01000005">
    <property type="protein sequence ID" value="CEL05371.1"/>
    <property type="molecule type" value="Genomic_DNA"/>
</dbReference>
<dbReference type="InterPro" id="IPR029058">
    <property type="entry name" value="AB_hydrolase_fold"/>
</dbReference>
<gene>
    <name evidence="3" type="ORF">ASPCAL06489</name>
</gene>
<dbReference type="OrthoDB" id="2152029at2759"/>
<proteinExistence type="predicted"/>
<dbReference type="InterPro" id="IPR013094">
    <property type="entry name" value="AB_hydrolase_3"/>
</dbReference>
<dbReference type="GO" id="GO:0016787">
    <property type="term" value="F:hydrolase activity"/>
    <property type="evidence" value="ECO:0007669"/>
    <property type="project" value="UniProtKB-KW"/>
</dbReference>
<dbReference type="InterPro" id="IPR050300">
    <property type="entry name" value="GDXG_lipolytic_enzyme"/>
</dbReference>
<dbReference type="OMA" id="TTHIWLV"/>
<keyword evidence="4" id="KW-1185">Reference proteome</keyword>
<dbReference type="Proteomes" id="UP000054771">
    <property type="component" value="Unassembled WGS sequence"/>
</dbReference>
<evidence type="ECO:0000259" key="2">
    <source>
        <dbReference type="Pfam" id="PF07859"/>
    </source>
</evidence>
<reference evidence="4" key="1">
    <citation type="journal article" date="2016" name="Genome Announc.">
        <title>Draft genome sequences of fungus Aspergillus calidoustus.</title>
        <authorList>
            <person name="Horn F."/>
            <person name="Linde J."/>
            <person name="Mattern D.J."/>
            <person name="Walther G."/>
            <person name="Guthke R."/>
            <person name="Scherlach K."/>
            <person name="Martin K."/>
            <person name="Brakhage A.A."/>
            <person name="Petzke L."/>
            <person name="Valiante V."/>
        </authorList>
    </citation>
    <scope>NUCLEOTIDE SEQUENCE [LARGE SCALE GENOMIC DNA]</scope>
    <source>
        <strain evidence="4">SF006504</strain>
    </source>
</reference>
<protein>
    <recommendedName>
        <fullName evidence="2">Alpha/beta hydrolase fold-3 domain-containing protein</fullName>
    </recommendedName>
</protein>
<sequence length="401" mass="44920">MSNVCVAGRRGRGTPVLSAWDICATLLTLVVYAPLSVLASLCTINEFRWNGITEQISHDLLLCLGRYLPVSVIQRASDKDANILQQSLRYSNAPFRIAQRVQRLDFAGYWIYRDPSIENRPQDADLVLFHLHGGGYVMGHPLDNAPELLLIAETLSRRNHTVAVFSLEYTLVPNAPLPTQLNQTTAAYAWLTCELKVDKSKLYLIGESAGGHLIVSFLVALYQRNLRHPPTAHPKPGAAFLISPWVNLNPCGPDAQAQDRNLDPRSTAFKQVLERFSVLVRHDVPLGHSELYGNFARPAAERGSWKDILPKETWVSAGTAEPLFRFDIEEFVESARRDGAEVRFELGEGKVHVWQSVEAREQEKDFLALELREDKIELMPGYRHIAELICSCLESVADSSP</sequence>
<evidence type="ECO:0000313" key="3">
    <source>
        <dbReference type="EMBL" id="CEL05371.1"/>
    </source>
</evidence>
<organism evidence="3 4">
    <name type="scientific">Aspergillus calidoustus</name>
    <dbReference type="NCBI Taxonomy" id="454130"/>
    <lineage>
        <taxon>Eukaryota</taxon>
        <taxon>Fungi</taxon>
        <taxon>Dikarya</taxon>
        <taxon>Ascomycota</taxon>
        <taxon>Pezizomycotina</taxon>
        <taxon>Eurotiomycetes</taxon>
        <taxon>Eurotiomycetidae</taxon>
        <taxon>Eurotiales</taxon>
        <taxon>Aspergillaceae</taxon>
        <taxon>Aspergillus</taxon>
        <taxon>Aspergillus subgen. Nidulantes</taxon>
    </lineage>
</organism>
<dbReference type="PANTHER" id="PTHR48081">
    <property type="entry name" value="AB HYDROLASE SUPERFAMILY PROTEIN C4A8.06C"/>
    <property type="match status" value="1"/>
</dbReference>
<evidence type="ECO:0000313" key="4">
    <source>
        <dbReference type="Proteomes" id="UP000054771"/>
    </source>
</evidence>
<accession>A0A0U5G0U3</accession>
<keyword evidence="1" id="KW-0378">Hydrolase</keyword>
<feature type="domain" description="Alpha/beta hydrolase fold-3" evidence="2">
    <location>
        <begin position="128"/>
        <end position="355"/>
    </location>
</feature>
<dbReference type="AlphaFoldDB" id="A0A0U5G0U3"/>
<name>A0A0U5G0U3_ASPCI</name>
<dbReference type="STRING" id="454130.A0A0U5G0U3"/>
<dbReference type="PANTHER" id="PTHR48081:SF11">
    <property type="entry name" value="ALPHA_BETA HYDROLASE FOLD-3 DOMAIN-CONTAINING PROTEIN-RELATED"/>
    <property type="match status" value="1"/>
</dbReference>
<dbReference type="SUPFAM" id="SSF53474">
    <property type="entry name" value="alpha/beta-Hydrolases"/>
    <property type="match status" value="1"/>
</dbReference>
<dbReference type="Gene3D" id="3.40.50.1820">
    <property type="entry name" value="alpha/beta hydrolase"/>
    <property type="match status" value="1"/>
</dbReference>
<evidence type="ECO:0000256" key="1">
    <source>
        <dbReference type="ARBA" id="ARBA00022801"/>
    </source>
</evidence>